<evidence type="ECO:0000313" key="1">
    <source>
        <dbReference type="EMBL" id="AXX97833.1"/>
    </source>
</evidence>
<dbReference type="Proteomes" id="UP000261704">
    <property type="component" value="Chromosome"/>
</dbReference>
<protein>
    <submittedName>
        <fullName evidence="1">Uncharacterized protein</fullName>
    </submittedName>
</protein>
<dbReference type="PROSITE" id="PS51257">
    <property type="entry name" value="PROKAR_LIPOPROTEIN"/>
    <property type="match status" value="1"/>
</dbReference>
<gene>
    <name evidence="1" type="ORF">BAR1_07765</name>
</gene>
<reference evidence="1 2" key="1">
    <citation type="submission" date="2018-09" db="EMBL/GenBank/DDBJ databases">
        <title>Profundibacter amoris BAR1 gen. nov., sp. nov., a new member of the Roseobacter clade isolated at Lokis Castle Vent Field on the Arctic Mid-Oceanic Ridge.</title>
        <authorList>
            <person name="Le Moine Bauer S."/>
            <person name="Sjoeberg A.G."/>
            <person name="L'Haridon S."/>
            <person name="Stokke R."/>
            <person name="Roalkvam I."/>
            <person name="Steen I.H."/>
            <person name="Dahle H."/>
        </authorList>
    </citation>
    <scope>NUCLEOTIDE SEQUENCE [LARGE SCALE GENOMIC DNA]</scope>
    <source>
        <strain evidence="1 2">BAR1</strain>
    </source>
</reference>
<evidence type="ECO:0000313" key="2">
    <source>
        <dbReference type="Proteomes" id="UP000261704"/>
    </source>
</evidence>
<organism evidence="1 2">
    <name type="scientific">Profundibacter amoris</name>
    <dbReference type="NCBI Taxonomy" id="2171755"/>
    <lineage>
        <taxon>Bacteria</taxon>
        <taxon>Pseudomonadati</taxon>
        <taxon>Pseudomonadota</taxon>
        <taxon>Alphaproteobacteria</taxon>
        <taxon>Rhodobacterales</taxon>
        <taxon>Paracoccaceae</taxon>
        <taxon>Profundibacter</taxon>
    </lineage>
</organism>
<proteinExistence type="predicted"/>
<sequence length="118" mass="12789">MRIILTVAVLALGGCDMGHLGNPLMWPGMAVGSAVENSTYNARRKKVSDHVNAHQFEILTDIGVGGGPALDKAFDLARVHKTNRPQLLRTLQKEIAMYRPNTAKAREQLVIALMVNGG</sequence>
<dbReference type="EMBL" id="CP032125">
    <property type="protein sequence ID" value="AXX97833.1"/>
    <property type="molecule type" value="Genomic_DNA"/>
</dbReference>
<keyword evidence="2" id="KW-1185">Reference proteome</keyword>
<dbReference type="RefSeq" id="WP_118942490.1">
    <property type="nucleotide sequence ID" value="NZ_CP032125.1"/>
</dbReference>
<name>A0A347UG55_9RHOB</name>
<dbReference type="KEGG" id="pamo:BAR1_07765"/>
<accession>A0A347UG55</accession>
<dbReference type="AlphaFoldDB" id="A0A347UG55"/>
<dbReference type="OrthoDB" id="7874985at2"/>